<evidence type="ECO:0000313" key="1">
    <source>
        <dbReference type="EMBL" id="KZS16569.1"/>
    </source>
</evidence>
<name>A0A0P5TST6_9CRUS</name>
<keyword evidence="2" id="KW-1185">Reference proteome</keyword>
<protein>
    <submittedName>
        <fullName evidence="1">Uncharacterized protein</fullName>
    </submittedName>
</protein>
<gene>
    <name evidence="1" type="ORF">APZ42_017170</name>
</gene>
<reference evidence="1 2" key="1">
    <citation type="submission" date="2016-03" db="EMBL/GenBank/DDBJ databases">
        <title>EvidentialGene: Evidence-directed Construction of Genes on Genomes.</title>
        <authorList>
            <person name="Gilbert D.G."/>
            <person name="Choi J.-H."/>
            <person name="Mockaitis K."/>
            <person name="Colbourne J."/>
            <person name="Pfrender M."/>
        </authorList>
    </citation>
    <scope>NUCLEOTIDE SEQUENCE [LARGE SCALE GENOMIC DNA]</scope>
    <source>
        <strain evidence="1 2">Xinb3</strain>
        <tissue evidence="1">Complete organism</tissue>
    </source>
</reference>
<proteinExistence type="predicted"/>
<evidence type="ECO:0000313" key="2">
    <source>
        <dbReference type="Proteomes" id="UP000076858"/>
    </source>
</evidence>
<dbReference type="Proteomes" id="UP000076858">
    <property type="component" value="Unassembled WGS sequence"/>
</dbReference>
<dbReference type="EMBL" id="LRGB01000687">
    <property type="protein sequence ID" value="KZS16569.1"/>
    <property type="molecule type" value="Genomic_DNA"/>
</dbReference>
<organism evidence="1 2">
    <name type="scientific">Daphnia magna</name>
    <dbReference type="NCBI Taxonomy" id="35525"/>
    <lineage>
        <taxon>Eukaryota</taxon>
        <taxon>Metazoa</taxon>
        <taxon>Ecdysozoa</taxon>
        <taxon>Arthropoda</taxon>
        <taxon>Crustacea</taxon>
        <taxon>Branchiopoda</taxon>
        <taxon>Diplostraca</taxon>
        <taxon>Cladocera</taxon>
        <taxon>Anomopoda</taxon>
        <taxon>Daphniidae</taxon>
        <taxon>Daphnia</taxon>
    </lineage>
</organism>
<dbReference type="AlphaFoldDB" id="A0A0P5TST6"/>
<sequence length="114" mass="13138">MTFVSSIRLTLLILCCSSLCHVVEGHEGFSKGEQTTELKNNGVEDNLDISEAKMNQVKEEIIDREREMIWTVTQMDDEESCSKLRERVIVQRVAEPCPDFQSKGDRGQISKYYY</sequence>
<comment type="caution">
    <text evidence="1">The sequence shown here is derived from an EMBL/GenBank/DDBJ whole genome shotgun (WGS) entry which is preliminary data.</text>
</comment>
<accession>A0A0P5TST6</accession>